<evidence type="ECO:0000256" key="2">
    <source>
        <dbReference type="ARBA" id="ARBA00022670"/>
    </source>
</evidence>
<dbReference type="Pfam" id="PF03793">
    <property type="entry name" value="PASTA"/>
    <property type="match status" value="1"/>
</dbReference>
<dbReference type="CDD" id="cd06577">
    <property type="entry name" value="PASTA_pknB"/>
    <property type="match status" value="1"/>
</dbReference>
<feature type="region of interest" description="Disordered" evidence="9">
    <location>
        <begin position="656"/>
        <end position="724"/>
    </location>
</feature>
<keyword evidence="6" id="KW-0511">Multifunctional enzyme</keyword>
<dbReference type="Pfam" id="PF00912">
    <property type="entry name" value="Transgly"/>
    <property type="match status" value="1"/>
</dbReference>
<dbReference type="Proteomes" id="UP001501570">
    <property type="component" value="Unassembled WGS sequence"/>
</dbReference>
<evidence type="ECO:0000256" key="6">
    <source>
        <dbReference type="ARBA" id="ARBA00023268"/>
    </source>
</evidence>
<dbReference type="SUPFAM" id="SSF56601">
    <property type="entry name" value="beta-lactamase/transpeptidase-like"/>
    <property type="match status" value="1"/>
</dbReference>
<keyword evidence="1" id="KW-0121">Carboxypeptidase</keyword>
<dbReference type="InterPro" id="IPR001460">
    <property type="entry name" value="PCN-bd_Tpept"/>
</dbReference>
<evidence type="ECO:0000256" key="9">
    <source>
        <dbReference type="SAM" id="MobiDB-lite"/>
    </source>
</evidence>
<dbReference type="PANTHER" id="PTHR32282">
    <property type="entry name" value="BINDING PROTEIN TRANSPEPTIDASE, PUTATIVE-RELATED"/>
    <property type="match status" value="1"/>
</dbReference>
<comment type="catalytic activity">
    <reaction evidence="8">
        <text>[GlcNAc-(1-&gt;4)-Mur2Ac(oyl-L-Ala-gamma-D-Glu-L-Lys-D-Ala-D-Ala)](n)-di-trans,octa-cis-undecaprenyl diphosphate + beta-D-GlcNAc-(1-&gt;4)-Mur2Ac(oyl-L-Ala-gamma-D-Glu-L-Lys-D-Ala-D-Ala)-di-trans,octa-cis-undecaprenyl diphosphate = [GlcNAc-(1-&gt;4)-Mur2Ac(oyl-L-Ala-gamma-D-Glu-L-Lys-D-Ala-D-Ala)](n+1)-di-trans,octa-cis-undecaprenyl diphosphate + di-trans,octa-cis-undecaprenyl diphosphate + H(+)</text>
        <dbReference type="Rhea" id="RHEA:23708"/>
        <dbReference type="Rhea" id="RHEA-COMP:9602"/>
        <dbReference type="Rhea" id="RHEA-COMP:9603"/>
        <dbReference type="ChEBI" id="CHEBI:15378"/>
        <dbReference type="ChEBI" id="CHEBI:58405"/>
        <dbReference type="ChEBI" id="CHEBI:60033"/>
        <dbReference type="ChEBI" id="CHEBI:78435"/>
        <dbReference type="EC" id="2.4.99.28"/>
    </reaction>
</comment>
<dbReference type="Gene3D" id="3.40.710.10">
    <property type="entry name" value="DD-peptidase/beta-lactamase superfamily"/>
    <property type="match status" value="1"/>
</dbReference>
<evidence type="ECO:0000256" key="3">
    <source>
        <dbReference type="ARBA" id="ARBA00022676"/>
    </source>
</evidence>
<evidence type="ECO:0000313" key="12">
    <source>
        <dbReference type="Proteomes" id="UP001501570"/>
    </source>
</evidence>
<dbReference type="Gene3D" id="1.10.3810.10">
    <property type="entry name" value="Biosynthetic peptidoglycan transglycosylase-like"/>
    <property type="match status" value="1"/>
</dbReference>
<comment type="catalytic activity">
    <reaction evidence="7">
        <text>Preferential cleavage: (Ac)2-L-Lys-D-Ala-|-D-Ala. Also transpeptidation of peptidyl-alanyl moieties that are N-acyl substituents of D-alanine.</text>
        <dbReference type="EC" id="3.4.16.4"/>
    </reaction>
</comment>
<keyword evidence="5" id="KW-0378">Hydrolase</keyword>
<dbReference type="Pfam" id="PF00905">
    <property type="entry name" value="Transpeptidase"/>
    <property type="match status" value="1"/>
</dbReference>
<dbReference type="EMBL" id="BAABJQ010000028">
    <property type="protein sequence ID" value="GAA5197065.1"/>
    <property type="molecule type" value="Genomic_DNA"/>
</dbReference>
<evidence type="ECO:0000256" key="8">
    <source>
        <dbReference type="ARBA" id="ARBA00049902"/>
    </source>
</evidence>
<protein>
    <submittedName>
        <fullName evidence="11">Transglycosylase domain-containing protein</fullName>
    </submittedName>
</protein>
<comment type="caution">
    <text evidence="11">The sequence shown here is derived from an EMBL/GenBank/DDBJ whole genome shotgun (WGS) entry which is preliminary data.</text>
</comment>
<dbReference type="InterPro" id="IPR050396">
    <property type="entry name" value="Glycosyltr_51/Transpeptidase"/>
</dbReference>
<evidence type="ECO:0000256" key="7">
    <source>
        <dbReference type="ARBA" id="ARBA00034000"/>
    </source>
</evidence>
<evidence type="ECO:0000256" key="5">
    <source>
        <dbReference type="ARBA" id="ARBA00022801"/>
    </source>
</evidence>
<keyword evidence="2" id="KW-0645">Protease</keyword>
<dbReference type="InterPro" id="IPR023346">
    <property type="entry name" value="Lysozyme-like_dom_sf"/>
</dbReference>
<dbReference type="InterPro" id="IPR012338">
    <property type="entry name" value="Beta-lactam/transpept-like"/>
</dbReference>
<evidence type="ECO:0000313" key="11">
    <source>
        <dbReference type="EMBL" id="GAA5197065.1"/>
    </source>
</evidence>
<evidence type="ECO:0000259" key="10">
    <source>
        <dbReference type="PROSITE" id="PS51178"/>
    </source>
</evidence>
<dbReference type="Gene3D" id="3.30.10.20">
    <property type="match status" value="1"/>
</dbReference>
<dbReference type="InterPro" id="IPR036950">
    <property type="entry name" value="PBP_transglycosylase"/>
</dbReference>
<dbReference type="PROSITE" id="PS51178">
    <property type="entry name" value="PASTA"/>
    <property type="match status" value="1"/>
</dbReference>
<evidence type="ECO:0000256" key="1">
    <source>
        <dbReference type="ARBA" id="ARBA00022645"/>
    </source>
</evidence>
<dbReference type="PANTHER" id="PTHR32282:SF33">
    <property type="entry name" value="PEPTIDOGLYCAN GLYCOSYLTRANSFERASE"/>
    <property type="match status" value="1"/>
</dbReference>
<dbReference type="InterPro" id="IPR001264">
    <property type="entry name" value="Glyco_trans_51"/>
</dbReference>
<dbReference type="SUPFAM" id="SSF53955">
    <property type="entry name" value="Lysozyme-like"/>
    <property type="match status" value="1"/>
</dbReference>
<sequence>MLQAMVSAEDMRFYQHHGVDIKGVARALVIDQKSGATEQGASTLTMQYVRQAIEYSASTPQEVVDATSDTPGRKVREMKIALSLEKKLTKQQILVNYLNIAPFGENAYGIYAASEVYFNETPDKLNLAQASLLAGLVKAPSAFDPATPSGLKQAMERRNNYVLPNMVQMHYITQKQADDAKKIQPKIYDKSTPNGCTSVVNPQWGFFCDYFYRWWLQQPAFGASQYEREERLETGGYTIYASLDVNAQAEAESTVNKEAKGLKDSDALMVAGVEPGTGHIEVMAVNRNYSNDQSHNGLSTDSTKRRLGQVGNYPNTTLPLLGAPDAAGGYQFGSTFKMFTMLTALQEGIPLSKTIDTTYRYKSDYIIDPSSDAACTGTHFYCPTNDSQSEQGDFNMWTGFGRSINTYFVPLEQQVGAQNVVAMAQNLGITFTGNPDTPGTDAYFATHGADQWGAFTLGVAAATPIEMANAYATVAADGNYCEALPVLEIHDFSGAKLDAGNPRCKQAVPPDVARAAADAARCPVGDDAYLGECGGDNTAQSTRGIVPSKYQIAGKTGTTDNDRTAALIAMTKQLAVAGVVADPDNTDTHGYTHTQVNYVVGHTLADYMKGKTPVNFTKESDHTAFGEKQSIPSVKCKSQSDATSKLEAAGFEVHVSPTPVKSSCPAGTVASTSPSGSTSKGGPITLKISSGPDAPAGPPNAPDPTKTTADCTPRPGLICPPNGH</sequence>
<feature type="compositionally biased region" description="Low complexity" evidence="9">
    <location>
        <begin position="667"/>
        <end position="685"/>
    </location>
</feature>
<gene>
    <name evidence="11" type="ORF">GCM10023322_67530</name>
</gene>
<proteinExistence type="predicted"/>
<keyword evidence="12" id="KW-1185">Reference proteome</keyword>
<dbReference type="InterPro" id="IPR005543">
    <property type="entry name" value="PASTA_dom"/>
</dbReference>
<feature type="domain" description="PASTA" evidence="10">
    <location>
        <begin position="626"/>
        <end position="690"/>
    </location>
</feature>
<reference evidence="12" key="1">
    <citation type="journal article" date="2019" name="Int. J. Syst. Evol. Microbiol.">
        <title>The Global Catalogue of Microorganisms (GCM) 10K type strain sequencing project: providing services to taxonomists for standard genome sequencing and annotation.</title>
        <authorList>
            <consortium name="The Broad Institute Genomics Platform"/>
            <consortium name="The Broad Institute Genome Sequencing Center for Infectious Disease"/>
            <person name="Wu L."/>
            <person name="Ma J."/>
        </authorList>
    </citation>
    <scope>NUCLEOTIDE SEQUENCE [LARGE SCALE GENOMIC DNA]</scope>
    <source>
        <strain evidence="12">JCM 18304</strain>
    </source>
</reference>
<organism evidence="11 12">
    <name type="scientific">Rugosimonospora acidiphila</name>
    <dbReference type="NCBI Taxonomy" id="556531"/>
    <lineage>
        <taxon>Bacteria</taxon>
        <taxon>Bacillati</taxon>
        <taxon>Actinomycetota</taxon>
        <taxon>Actinomycetes</taxon>
        <taxon>Micromonosporales</taxon>
        <taxon>Micromonosporaceae</taxon>
        <taxon>Rugosimonospora</taxon>
    </lineage>
</organism>
<keyword evidence="3" id="KW-0328">Glycosyltransferase</keyword>
<accession>A0ABP9SLB5</accession>
<keyword evidence="4" id="KW-0808">Transferase</keyword>
<evidence type="ECO:0000256" key="4">
    <source>
        <dbReference type="ARBA" id="ARBA00022679"/>
    </source>
</evidence>
<name>A0ABP9SLB5_9ACTN</name>
<dbReference type="SMART" id="SM00740">
    <property type="entry name" value="PASTA"/>
    <property type="match status" value="1"/>
</dbReference>